<dbReference type="PRINTS" id="PR00081">
    <property type="entry name" value="GDHRDH"/>
</dbReference>
<gene>
    <name evidence="4" type="ORF">HGRIS_007395</name>
</gene>
<sequence length="327" mass="35537">MDFLSSTHGLLTVSSCLLPFVAFLAFPRRSRRTSKLSYNKERVVILGSSSGIGRSIAVQYARRGAKVFVFGRRQSQVDEVIKECKAASPRDDGAEGIRGSAGDFANVDDMVRIRVAVQSEWGGIDTLVVAAGVSALKPLMNVAGVENPKPGQFQPSHASAESIQEAADIANLASHSNYIGPLVAVLTFVSTIHKIPASFLQPWSFPAAVIPAPTRTIYASTKAASLVLYQALSIEHPDITFTSVLPSTVEGDFRASAVDAGPVREANPNKHGLKREDVAARCILAVDRQEKAVFMPWTMKIGMLLYWICPSFIEWRARVKYNFNVVS</sequence>
<evidence type="ECO:0000313" key="4">
    <source>
        <dbReference type="EMBL" id="KAL0950603.1"/>
    </source>
</evidence>
<comment type="caution">
    <text evidence="4">The sequence shown here is derived from an EMBL/GenBank/DDBJ whole genome shotgun (WGS) entry which is preliminary data.</text>
</comment>
<keyword evidence="3" id="KW-0812">Transmembrane</keyword>
<dbReference type="PANTHER" id="PTHR44196:SF1">
    <property type="entry name" value="DEHYDROGENASE_REDUCTASE SDR FAMILY MEMBER 7B"/>
    <property type="match status" value="1"/>
</dbReference>
<organism evidence="4 5">
    <name type="scientific">Hohenbuehelia grisea</name>
    <dbReference type="NCBI Taxonomy" id="104357"/>
    <lineage>
        <taxon>Eukaryota</taxon>
        <taxon>Fungi</taxon>
        <taxon>Dikarya</taxon>
        <taxon>Basidiomycota</taxon>
        <taxon>Agaricomycotina</taxon>
        <taxon>Agaricomycetes</taxon>
        <taxon>Agaricomycetidae</taxon>
        <taxon>Agaricales</taxon>
        <taxon>Pleurotineae</taxon>
        <taxon>Pleurotaceae</taxon>
        <taxon>Hohenbuehelia</taxon>
    </lineage>
</organism>
<proteinExistence type="inferred from homology"/>
<feature type="transmembrane region" description="Helical" evidence="3">
    <location>
        <begin position="6"/>
        <end position="26"/>
    </location>
</feature>
<dbReference type="InterPro" id="IPR036291">
    <property type="entry name" value="NAD(P)-bd_dom_sf"/>
</dbReference>
<evidence type="ECO:0000256" key="3">
    <source>
        <dbReference type="SAM" id="Phobius"/>
    </source>
</evidence>
<dbReference type="InterPro" id="IPR002347">
    <property type="entry name" value="SDR_fam"/>
</dbReference>
<evidence type="ECO:0000256" key="2">
    <source>
        <dbReference type="ARBA" id="ARBA00023002"/>
    </source>
</evidence>
<dbReference type="Proteomes" id="UP001556367">
    <property type="component" value="Unassembled WGS sequence"/>
</dbReference>
<reference evidence="5" key="1">
    <citation type="submission" date="2024-06" db="EMBL/GenBank/DDBJ databases">
        <title>Multi-omics analyses provide insights into the biosynthesis of the anticancer antibiotic pleurotin in Hohenbuehelia grisea.</title>
        <authorList>
            <person name="Weaver J.A."/>
            <person name="Alberti F."/>
        </authorList>
    </citation>
    <scope>NUCLEOTIDE SEQUENCE [LARGE SCALE GENOMIC DNA]</scope>
    <source>
        <strain evidence="5">T-177</strain>
    </source>
</reference>
<keyword evidence="3" id="KW-1133">Transmembrane helix</keyword>
<evidence type="ECO:0000256" key="1">
    <source>
        <dbReference type="ARBA" id="ARBA00006484"/>
    </source>
</evidence>
<dbReference type="Gene3D" id="3.40.50.720">
    <property type="entry name" value="NAD(P)-binding Rossmann-like Domain"/>
    <property type="match status" value="1"/>
</dbReference>
<keyword evidence="3" id="KW-0472">Membrane</keyword>
<keyword evidence="2" id="KW-0560">Oxidoreductase</keyword>
<accession>A0ABR3J510</accession>
<name>A0ABR3J510_9AGAR</name>
<dbReference type="Pfam" id="PF00106">
    <property type="entry name" value="adh_short"/>
    <property type="match status" value="1"/>
</dbReference>
<dbReference type="EMBL" id="JASNQZ010000011">
    <property type="protein sequence ID" value="KAL0950603.1"/>
    <property type="molecule type" value="Genomic_DNA"/>
</dbReference>
<dbReference type="PANTHER" id="PTHR44196">
    <property type="entry name" value="DEHYDROGENASE/REDUCTASE SDR FAMILY MEMBER 7B"/>
    <property type="match status" value="1"/>
</dbReference>
<evidence type="ECO:0008006" key="6">
    <source>
        <dbReference type="Google" id="ProtNLM"/>
    </source>
</evidence>
<dbReference type="SUPFAM" id="SSF51735">
    <property type="entry name" value="NAD(P)-binding Rossmann-fold domains"/>
    <property type="match status" value="1"/>
</dbReference>
<keyword evidence="5" id="KW-1185">Reference proteome</keyword>
<protein>
    <recommendedName>
        <fullName evidence="6">NAD(P)-binding protein</fullName>
    </recommendedName>
</protein>
<comment type="similarity">
    <text evidence="1">Belongs to the short-chain dehydrogenases/reductases (SDR) family.</text>
</comment>
<evidence type="ECO:0000313" key="5">
    <source>
        <dbReference type="Proteomes" id="UP001556367"/>
    </source>
</evidence>